<keyword evidence="1" id="KW-0732">Signal</keyword>
<keyword evidence="3" id="KW-1185">Reference proteome</keyword>
<accession>G6YDE7</accession>
<dbReference type="AlphaFoldDB" id="G6YDE7"/>
<reference evidence="2 3" key="1">
    <citation type="journal article" date="2012" name="J. Bacteriol.">
        <title>Draft Genome Sequence of Plant Growth-Promoting Rhizobium Mesorhizobium amorphae, Isolated from Zinc-Lead Mine Tailings.</title>
        <authorList>
            <person name="Hao X."/>
            <person name="Lin Y."/>
            <person name="Johnstone L."/>
            <person name="Baltrus D.A."/>
            <person name="Miller S.J."/>
            <person name="Wei G."/>
            <person name="Rensing C."/>
        </authorList>
    </citation>
    <scope>NUCLEOTIDE SEQUENCE [LARGE SCALE GENOMIC DNA]</scope>
    <source>
        <strain evidence="2 3">CCNWGS0123</strain>
    </source>
</reference>
<dbReference type="EMBL" id="AGSN01000130">
    <property type="protein sequence ID" value="EHH10247.1"/>
    <property type="molecule type" value="Genomic_DNA"/>
</dbReference>
<organism evidence="2 3">
    <name type="scientific">Mesorhizobium amorphae CCNWGS0123</name>
    <dbReference type="NCBI Taxonomy" id="1082933"/>
    <lineage>
        <taxon>Bacteria</taxon>
        <taxon>Pseudomonadati</taxon>
        <taxon>Pseudomonadota</taxon>
        <taxon>Alphaproteobacteria</taxon>
        <taxon>Hyphomicrobiales</taxon>
        <taxon>Phyllobacteriaceae</taxon>
        <taxon>Mesorhizobium</taxon>
    </lineage>
</organism>
<proteinExistence type="predicted"/>
<dbReference type="OrthoDB" id="9914905at2"/>
<feature type="signal peptide" evidence="1">
    <location>
        <begin position="1"/>
        <end position="20"/>
    </location>
</feature>
<evidence type="ECO:0008006" key="4">
    <source>
        <dbReference type="Google" id="ProtNLM"/>
    </source>
</evidence>
<evidence type="ECO:0000256" key="1">
    <source>
        <dbReference type="SAM" id="SignalP"/>
    </source>
</evidence>
<dbReference type="KEGG" id="mamo:A6B35_26960"/>
<evidence type="ECO:0000313" key="3">
    <source>
        <dbReference type="Proteomes" id="UP000002949"/>
    </source>
</evidence>
<feature type="chain" id="PRO_5003490457" description="Rap1a immunity protein domain-containing protein" evidence="1">
    <location>
        <begin position="21"/>
        <end position="105"/>
    </location>
</feature>
<name>G6YDE7_9HYPH</name>
<evidence type="ECO:0000313" key="2">
    <source>
        <dbReference type="EMBL" id="EHH10247.1"/>
    </source>
</evidence>
<dbReference type="RefSeq" id="WP_006203595.1">
    <property type="nucleotide sequence ID" value="NZ_AGSN01000130.1"/>
</dbReference>
<gene>
    <name evidence="2" type="ORF">MEA186_19922</name>
</gene>
<dbReference type="Proteomes" id="UP000002949">
    <property type="component" value="Unassembled WGS sequence"/>
</dbReference>
<sequence length="105" mass="11528">MKSFLISLLISTSFATGVHADTDMGRIKFTVAMLADVPILGDTCSVPAEKKAAASAMLYGIIEVHPDFAYIIDEVQAERLARPLTQKQETTYCPVLIRFLDSVLH</sequence>
<protein>
    <recommendedName>
        <fullName evidence="4">Rap1a immunity protein domain-containing protein</fullName>
    </recommendedName>
</protein>